<evidence type="ECO:0000256" key="5">
    <source>
        <dbReference type="ARBA" id="ARBA00047754"/>
    </source>
</evidence>
<dbReference type="GO" id="GO:0071897">
    <property type="term" value="P:DNA biosynthetic process"/>
    <property type="evidence" value="ECO:0007669"/>
    <property type="project" value="UniProtKB-KW"/>
</dbReference>
<evidence type="ECO:0000256" key="1">
    <source>
        <dbReference type="ARBA" id="ARBA00007405"/>
    </source>
</evidence>
<keyword evidence="4" id="KW-0547">Nucleotide-binding</keyword>
<dbReference type="GO" id="GO:0004748">
    <property type="term" value="F:ribonucleoside-diphosphate reductase activity, thioredoxin disulfide as acceptor"/>
    <property type="evidence" value="ECO:0007669"/>
    <property type="project" value="UniProtKB-EC"/>
</dbReference>
<evidence type="ECO:0000313" key="7">
    <source>
        <dbReference type="EMBL" id="HAC27141.1"/>
    </source>
</evidence>
<evidence type="ECO:0000256" key="2">
    <source>
        <dbReference type="ARBA" id="ARBA00012274"/>
    </source>
</evidence>
<comment type="similarity">
    <text evidence="1">Belongs to the ribonucleoside diphosphate reductase class-2 family.</text>
</comment>
<evidence type="ECO:0000256" key="4">
    <source>
        <dbReference type="ARBA" id="ARBA00022741"/>
    </source>
</evidence>
<gene>
    <name evidence="7" type="ORF">DCF82_04915</name>
</gene>
<dbReference type="EC" id="1.17.4.1" evidence="2"/>
<comment type="catalytic activity">
    <reaction evidence="5">
        <text>a 2'-deoxyribonucleoside 5'-diphosphate + [thioredoxin]-disulfide + H2O = a ribonucleoside 5'-diphosphate + [thioredoxin]-dithiol</text>
        <dbReference type="Rhea" id="RHEA:23252"/>
        <dbReference type="Rhea" id="RHEA-COMP:10698"/>
        <dbReference type="Rhea" id="RHEA-COMP:10700"/>
        <dbReference type="ChEBI" id="CHEBI:15377"/>
        <dbReference type="ChEBI" id="CHEBI:29950"/>
        <dbReference type="ChEBI" id="CHEBI:50058"/>
        <dbReference type="ChEBI" id="CHEBI:57930"/>
        <dbReference type="ChEBI" id="CHEBI:73316"/>
        <dbReference type="EC" id="1.17.4.1"/>
    </reaction>
</comment>
<evidence type="ECO:0000259" key="6">
    <source>
        <dbReference type="Pfam" id="PF12637"/>
    </source>
</evidence>
<reference evidence="7 8" key="1">
    <citation type="journal article" date="2018" name="Nat. Biotechnol.">
        <title>A standardized bacterial taxonomy based on genome phylogeny substantially revises the tree of life.</title>
        <authorList>
            <person name="Parks D.H."/>
            <person name="Chuvochina M."/>
            <person name="Waite D.W."/>
            <person name="Rinke C."/>
            <person name="Skarshewski A."/>
            <person name="Chaumeil P.A."/>
            <person name="Hugenholtz P."/>
        </authorList>
    </citation>
    <scope>NUCLEOTIDE SEQUENCE [LARGE SCALE GENOMIC DNA]</scope>
    <source>
        <strain evidence="7">UBA9049</strain>
    </source>
</reference>
<keyword evidence="3" id="KW-0237">DNA synthesis</keyword>
<organism evidence="7 8">
    <name type="scientific">Marinobacter nauticus</name>
    <name type="common">Marinobacter hydrocarbonoclasticus</name>
    <name type="synonym">Marinobacter aquaeolei</name>
    <dbReference type="NCBI Taxonomy" id="2743"/>
    <lineage>
        <taxon>Bacteria</taxon>
        <taxon>Pseudomonadati</taxon>
        <taxon>Pseudomonadota</taxon>
        <taxon>Gammaproteobacteria</taxon>
        <taxon>Pseudomonadales</taxon>
        <taxon>Marinobacteraceae</taxon>
        <taxon>Marinobacter</taxon>
    </lineage>
</organism>
<dbReference type="InterPro" id="IPR024434">
    <property type="entry name" value="TSCPD_dom"/>
</dbReference>
<protein>
    <recommendedName>
        <fullName evidence="2">ribonucleoside-diphosphate reductase</fullName>
        <ecNumber evidence="2">1.17.4.1</ecNumber>
    </recommendedName>
</protein>
<dbReference type="AlphaFoldDB" id="A0A3B8WB46"/>
<evidence type="ECO:0000313" key="8">
    <source>
        <dbReference type="Proteomes" id="UP000261325"/>
    </source>
</evidence>
<dbReference type="Pfam" id="PF12637">
    <property type="entry name" value="TSCPD"/>
    <property type="match status" value="1"/>
</dbReference>
<dbReference type="Proteomes" id="UP000261325">
    <property type="component" value="Unassembled WGS sequence"/>
</dbReference>
<dbReference type="GO" id="GO:0000166">
    <property type="term" value="F:nucleotide binding"/>
    <property type="evidence" value="ECO:0007669"/>
    <property type="project" value="UniProtKB-KW"/>
</dbReference>
<proteinExistence type="inferred from homology"/>
<dbReference type="EMBL" id="DLYI01000057">
    <property type="protein sequence ID" value="HAC27141.1"/>
    <property type="molecule type" value="Genomic_DNA"/>
</dbReference>
<evidence type="ECO:0000256" key="3">
    <source>
        <dbReference type="ARBA" id="ARBA00022634"/>
    </source>
</evidence>
<name>A0A3B8WB46_MARNT</name>
<feature type="domain" description="TSCPD" evidence="6">
    <location>
        <begin position="46"/>
        <end position="158"/>
    </location>
</feature>
<sequence length="232" mass="25755">MSAAAKIDKPIVGYRVKGKAEDEAQNTAPVEQAAPEVMQMNETLERPEILMGTTYKLKPPVAEHAMYITINDMILNEGTANEQRRPYEVFINSKAMEHYQWITALTRLLSACFRKGGDITFLTEELRSVYDPNGGYFKKGGVFMPSLVADLGAVIEKHLKAIGMIQDEEMSEHTRQILNEKRIEFEAQQKTETAASNYPAHATVCSKCHTKAVIKMDGCDTCLQCGASKCAG</sequence>
<comment type="caution">
    <text evidence="7">The sequence shown here is derived from an EMBL/GenBank/DDBJ whole genome shotgun (WGS) entry which is preliminary data.</text>
</comment>
<accession>A0A3B8WB46</accession>